<gene>
    <name evidence="2" type="ORF">YYC_05009</name>
</gene>
<organism evidence="2 3">
    <name type="scientific">Plasmodium yoelii 17X</name>
    <dbReference type="NCBI Taxonomy" id="1323249"/>
    <lineage>
        <taxon>Eukaryota</taxon>
        <taxon>Sar</taxon>
        <taxon>Alveolata</taxon>
        <taxon>Apicomplexa</taxon>
        <taxon>Aconoidasida</taxon>
        <taxon>Haemosporida</taxon>
        <taxon>Plasmodiidae</taxon>
        <taxon>Plasmodium</taxon>
        <taxon>Plasmodium (Vinckeia)</taxon>
    </lineage>
</organism>
<dbReference type="EMBL" id="KI635808">
    <property type="protein sequence ID" value="ETB57197.1"/>
    <property type="molecule type" value="Genomic_DNA"/>
</dbReference>
<feature type="compositionally biased region" description="Acidic residues" evidence="1">
    <location>
        <begin position="1"/>
        <end position="25"/>
    </location>
</feature>
<evidence type="ECO:0000313" key="3">
    <source>
        <dbReference type="Proteomes" id="UP000018538"/>
    </source>
</evidence>
<protein>
    <submittedName>
        <fullName evidence="2">Uncharacterized protein</fullName>
    </submittedName>
</protein>
<sequence>MDENGQEMDENGQEMDENGQEMDENGQEKGQKNGQKNGQEKGQKNGQEKGQKNAERVCDASGTDFVCDTDVAGEIERILIESKKLVCESELPVHLFCEDIVETNEINFKRTRKVINSNLIYEEGLTEDQFCKLIDPTPPQICSQNNIESPVEIQDSMENEQSHKLDLLEKQTFDIGRQNCNDNKEKEKEIMGNKIHEYIDKKILILNKTRDVEKEENIIKKRKGEEININNFEQNYSQLSGPSDMLDEKENKKRKKNGGQI</sequence>
<accession>V7PEN6</accession>
<proteinExistence type="predicted"/>
<reference evidence="2 3" key="1">
    <citation type="submission" date="2013-11" db="EMBL/GenBank/DDBJ databases">
        <title>The Genome Sequence of Plasmodium yoelii 17X.</title>
        <authorList>
            <consortium name="The Broad Institute Genomics Platform"/>
            <consortium name="The Broad Institute Genome Sequencing Center for Infectious Disease"/>
            <person name="Neafsey D."/>
            <person name="Adams J."/>
            <person name="Walker B."/>
            <person name="Young S.K."/>
            <person name="Zeng Q."/>
            <person name="Gargeya S."/>
            <person name="Fitzgerald M."/>
            <person name="Haas B."/>
            <person name="Abouelleil A."/>
            <person name="Alvarado L."/>
            <person name="Chapman S.B."/>
            <person name="Gainer-Dewar J."/>
            <person name="Goldberg J."/>
            <person name="Griggs A."/>
            <person name="Gujja S."/>
            <person name="Hansen M."/>
            <person name="Howarth C."/>
            <person name="Imamovic A."/>
            <person name="Ireland A."/>
            <person name="Larimer J."/>
            <person name="McCowan C."/>
            <person name="Murphy C."/>
            <person name="Pearson M."/>
            <person name="Poon T.W."/>
            <person name="Priest M."/>
            <person name="Roberts A."/>
            <person name="Saif S."/>
            <person name="Shea T."/>
            <person name="Sykes S."/>
            <person name="Wortman J."/>
            <person name="Nusbaum C."/>
            <person name="Birren B."/>
        </authorList>
    </citation>
    <scope>NUCLEOTIDE SEQUENCE [LARGE SCALE GENOMIC DNA]</scope>
    <source>
        <strain evidence="2 3">17X</strain>
    </source>
</reference>
<feature type="region of interest" description="Disordered" evidence="1">
    <location>
        <begin position="1"/>
        <end position="55"/>
    </location>
</feature>
<feature type="compositionally biased region" description="Basic and acidic residues" evidence="1">
    <location>
        <begin position="38"/>
        <end position="55"/>
    </location>
</feature>
<evidence type="ECO:0000256" key="1">
    <source>
        <dbReference type="SAM" id="MobiDB-lite"/>
    </source>
</evidence>
<keyword evidence="3" id="KW-1185">Reference proteome</keyword>
<name>V7PEN6_PLAYE</name>
<evidence type="ECO:0000313" key="2">
    <source>
        <dbReference type="EMBL" id="ETB57197.1"/>
    </source>
</evidence>
<feature type="region of interest" description="Disordered" evidence="1">
    <location>
        <begin position="233"/>
        <end position="261"/>
    </location>
</feature>
<feature type="compositionally biased region" description="Basic residues" evidence="1">
    <location>
        <begin position="252"/>
        <end position="261"/>
    </location>
</feature>
<dbReference type="Proteomes" id="UP000018538">
    <property type="component" value="Unassembled WGS sequence"/>
</dbReference>
<dbReference type="AlphaFoldDB" id="V7PEN6"/>